<feature type="compositionally biased region" description="Low complexity" evidence="1">
    <location>
        <begin position="53"/>
        <end position="65"/>
    </location>
</feature>
<name>A0A9Q0SKP7_SALPP</name>
<organism evidence="2 3">
    <name type="scientific">Salix purpurea</name>
    <name type="common">Purple osier willow</name>
    <dbReference type="NCBI Taxonomy" id="77065"/>
    <lineage>
        <taxon>Eukaryota</taxon>
        <taxon>Viridiplantae</taxon>
        <taxon>Streptophyta</taxon>
        <taxon>Embryophyta</taxon>
        <taxon>Tracheophyta</taxon>
        <taxon>Spermatophyta</taxon>
        <taxon>Magnoliopsida</taxon>
        <taxon>eudicotyledons</taxon>
        <taxon>Gunneridae</taxon>
        <taxon>Pentapetalae</taxon>
        <taxon>rosids</taxon>
        <taxon>fabids</taxon>
        <taxon>Malpighiales</taxon>
        <taxon>Salicaceae</taxon>
        <taxon>Saliceae</taxon>
        <taxon>Salix</taxon>
    </lineage>
</organism>
<gene>
    <name evidence="2" type="ORF">OIU79_020121</name>
</gene>
<accession>A0A9Q0SKP7</accession>
<keyword evidence="3" id="KW-1185">Reference proteome</keyword>
<proteinExistence type="predicted"/>
<feature type="region of interest" description="Disordered" evidence="1">
    <location>
        <begin position="42"/>
        <end position="65"/>
    </location>
</feature>
<evidence type="ECO:0000313" key="3">
    <source>
        <dbReference type="Proteomes" id="UP001151532"/>
    </source>
</evidence>
<reference evidence="2" key="2">
    <citation type="journal article" date="2023" name="Int. J. Mol. Sci.">
        <title>De Novo Assembly and Annotation of 11 Diverse Shrub Willow (Salix) Genomes Reveals Novel Gene Organization in Sex-Linked Regions.</title>
        <authorList>
            <person name="Hyden B."/>
            <person name="Feng K."/>
            <person name="Yates T.B."/>
            <person name="Jawdy S."/>
            <person name="Cereghino C."/>
            <person name="Smart L.B."/>
            <person name="Muchero W."/>
        </authorList>
    </citation>
    <scope>NUCLEOTIDE SEQUENCE</scope>
    <source>
        <tissue evidence="2">Shoot tip</tissue>
    </source>
</reference>
<reference evidence="2" key="1">
    <citation type="submission" date="2022-11" db="EMBL/GenBank/DDBJ databases">
        <authorList>
            <person name="Hyden B.L."/>
            <person name="Feng K."/>
            <person name="Yates T."/>
            <person name="Jawdy S."/>
            <person name="Smart L.B."/>
            <person name="Muchero W."/>
        </authorList>
    </citation>
    <scope>NUCLEOTIDE SEQUENCE</scope>
    <source>
        <tissue evidence="2">Shoot tip</tissue>
    </source>
</reference>
<protein>
    <submittedName>
        <fullName evidence="2">Uncharacterized protein</fullName>
    </submittedName>
</protein>
<dbReference type="AlphaFoldDB" id="A0A9Q0SKP7"/>
<dbReference type="Proteomes" id="UP001151532">
    <property type="component" value="Chromosome 14"/>
</dbReference>
<dbReference type="EMBL" id="JAPFFK010000020">
    <property type="protein sequence ID" value="KAJ6680553.1"/>
    <property type="molecule type" value="Genomic_DNA"/>
</dbReference>
<comment type="caution">
    <text evidence="2">The sequence shown here is derived from an EMBL/GenBank/DDBJ whole genome shotgun (WGS) entry which is preliminary data.</text>
</comment>
<sequence length="65" mass="6624">MATVEVVTAQSAFAEEKTEQPIKIETAKEEAVAVAVAAAPEAVAEEPKEEAETAAASEEAVSPAP</sequence>
<evidence type="ECO:0000313" key="2">
    <source>
        <dbReference type="EMBL" id="KAJ6680553.1"/>
    </source>
</evidence>
<evidence type="ECO:0000256" key="1">
    <source>
        <dbReference type="SAM" id="MobiDB-lite"/>
    </source>
</evidence>